<dbReference type="AlphaFoldDB" id="A0AA36HVA9"/>
<keyword evidence="1" id="KW-0460">Magnesium</keyword>
<dbReference type="GO" id="GO:0046872">
    <property type="term" value="F:metal ion binding"/>
    <property type="evidence" value="ECO:0007669"/>
    <property type="project" value="UniProtKB-UniRule"/>
</dbReference>
<keyword evidence="1" id="KW-0479">Metal-binding</keyword>
<evidence type="ECO:0000313" key="5">
    <source>
        <dbReference type="Proteomes" id="UP001178507"/>
    </source>
</evidence>
<dbReference type="InterPro" id="IPR039123">
    <property type="entry name" value="PPTC7"/>
</dbReference>
<comment type="similarity">
    <text evidence="1">Belongs to the PP2C family.</text>
</comment>
<dbReference type="SMART" id="SM00332">
    <property type="entry name" value="PP2Cc"/>
    <property type="match status" value="1"/>
</dbReference>
<comment type="catalytic activity">
    <reaction evidence="1">
        <text>O-phospho-L-seryl-[protein] + H2O = L-seryl-[protein] + phosphate</text>
        <dbReference type="Rhea" id="RHEA:20629"/>
        <dbReference type="Rhea" id="RHEA-COMP:9863"/>
        <dbReference type="Rhea" id="RHEA-COMP:11604"/>
        <dbReference type="ChEBI" id="CHEBI:15377"/>
        <dbReference type="ChEBI" id="CHEBI:29999"/>
        <dbReference type="ChEBI" id="CHEBI:43474"/>
        <dbReference type="ChEBI" id="CHEBI:83421"/>
        <dbReference type="EC" id="3.1.3.16"/>
    </reaction>
</comment>
<dbReference type="SUPFAM" id="SSF81606">
    <property type="entry name" value="PP2C-like"/>
    <property type="match status" value="1"/>
</dbReference>
<dbReference type="PANTHER" id="PTHR12320">
    <property type="entry name" value="PROTEIN PHOSPHATASE 2C"/>
    <property type="match status" value="1"/>
</dbReference>
<evidence type="ECO:0000259" key="3">
    <source>
        <dbReference type="PROSITE" id="PS51746"/>
    </source>
</evidence>
<sequence>MGNLPPQTVGGGIDLDVELLKIASANEAFAIDQSAFVMLLRMNPVNESQALEAFMRLSASGDQITAEDCRTGLFQIVQSVGGEGLVEKSEQIIDAVMVDAGLQVSMEQWVGYSKTAGSLLPESDAQRWPSDAQLPKSGTEKQRGLLNEFSRRDQHFTEEYQKNKPLCFSAKTYQRTHPRKTSLGHKDADATLASPMVLGVADGVSQLEEFGMDASELPRELLRVCEDLGMNQLIPDRPANPQDAYRGPVSLLKEAYEETESLGSTTILLAVLDNSTRIHGKLHPMVAVLTIGDCELLMLRRLDGRQSPLQAVFHTEMQRIDGHSQTPLQLARVDDRVDPDFDEELALEVIERGSAVHCVSAYEGDIIVLGSDGIFDNLYLEEIVEIVNETLPMPKPGPFVATQPVLLSQLARRLVDEAHAKSEVGPQGLPDTPIGLGGKMDDTSVVVGEVVEWTKAHSEVWAQVRKQSQWRGLTCPTTCRSCRPGEDSGSEHELDISNERGDRFRSSSMSVDESDDEGRCAVQ</sequence>
<organism evidence="4 5">
    <name type="scientific">Effrenium voratum</name>
    <dbReference type="NCBI Taxonomy" id="2562239"/>
    <lineage>
        <taxon>Eukaryota</taxon>
        <taxon>Sar</taxon>
        <taxon>Alveolata</taxon>
        <taxon>Dinophyceae</taxon>
        <taxon>Suessiales</taxon>
        <taxon>Symbiodiniaceae</taxon>
        <taxon>Effrenium</taxon>
    </lineage>
</organism>
<keyword evidence="1" id="KW-0464">Manganese</keyword>
<name>A0AA36HVA9_9DINO</name>
<evidence type="ECO:0000313" key="4">
    <source>
        <dbReference type="EMBL" id="CAJ1376010.1"/>
    </source>
</evidence>
<comment type="cofactor">
    <cofactor evidence="1">
        <name>Mg(2+)</name>
        <dbReference type="ChEBI" id="CHEBI:18420"/>
    </cofactor>
</comment>
<accession>A0AA36HVA9</accession>
<keyword evidence="1" id="KW-0378">Hydrolase</keyword>
<comment type="cofactor">
    <cofactor evidence="1">
        <name>Mn(2+)</name>
        <dbReference type="ChEBI" id="CHEBI:29035"/>
    </cofactor>
</comment>
<feature type="region of interest" description="Disordered" evidence="2">
    <location>
        <begin position="481"/>
        <end position="523"/>
    </location>
</feature>
<reference evidence="4" key="1">
    <citation type="submission" date="2023-08" db="EMBL/GenBank/DDBJ databases">
        <authorList>
            <person name="Chen Y."/>
            <person name="Shah S."/>
            <person name="Dougan E. K."/>
            <person name="Thang M."/>
            <person name="Chan C."/>
        </authorList>
    </citation>
    <scope>NUCLEOTIDE SEQUENCE</scope>
</reference>
<dbReference type="PANTHER" id="PTHR12320:SF1">
    <property type="entry name" value="PROTEIN PHOSPHATASE PTC7 HOMOLOG"/>
    <property type="match status" value="1"/>
</dbReference>
<gene>
    <name evidence="4" type="ORF">EVOR1521_LOCUS5177</name>
</gene>
<evidence type="ECO:0000256" key="2">
    <source>
        <dbReference type="SAM" id="MobiDB-lite"/>
    </source>
</evidence>
<dbReference type="InterPro" id="IPR036457">
    <property type="entry name" value="PPM-type-like_dom_sf"/>
</dbReference>
<dbReference type="Proteomes" id="UP001178507">
    <property type="component" value="Unassembled WGS sequence"/>
</dbReference>
<dbReference type="InterPro" id="IPR001932">
    <property type="entry name" value="PPM-type_phosphatase-like_dom"/>
</dbReference>
<comment type="caution">
    <text evidence="4">The sequence shown here is derived from an EMBL/GenBank/DDBJ whole genome shotgun (WGS) entry which is preliminary data.</text>
</comment>
<feature type="region of interest" description="Disordered" evidence="2">
    <location>
        <begin position="122"/>
        <end position="141"/>
    </location>
</feature>
<comment type="catalytic activity">
    <reaction evidence="1">
        <text>O-phospho-L-threonyl-[protein] + H2O = L-threonyl-[protein] + phosphate</text>
        <dbReference type="Rhea" id="RHEA:47004"/>
        <dbReference type="Rhea" id="RHEA-COMP:11060"/>
        <dbReference type="Rhea" id="RHEA-COMP:11605"/>
        <dbReference type="ChEBI" id="CHEBI:15377"/>
        <dbReference type="ChEBI" id="CHEBI:30013"/>
        <dbReference type="ChEBI" id="CHEBI:43474"/>
        <dbReference type="ChEBI" id="CHEBI:61977"/>
        <dbReference type="EC" id="3.1.3.16"/>
    </reaction>
</comment>
<dbReference type="EC" id="3.1.3.16" evidence="1"/>
<keyword evidence="1" id="KW-0904">Protein phosphatase</keyword>
<feature type="compositionally biased region" description="Basic and acidic residues" evidence="2">
    <location>
        <begin position="483"/>
        <end position="505"/>
    </location>
</feature>
<dbReference type="PROSITE" id="PS51746">
    <property type="entry name" value="PPM_2"/>
    <property type="match status" value="1"/>
</dbReference>
<evidence type="ECO:0000256" key="1">
    <source>
        <dbReference type="RuleBase" id="RU366020"/>
    </source>
</evidence>
<dbReference type="GO" id="GO:0004722">
    <property type="term" value="F:protein serine/threonine phosphatase activity"/>
    <property type="evidence" value="ECO:0007669"/>
    <property type="project" value="UniProtKB-EC"/>
</dbReference>
<keyword evidence="5" id="KW-1185">Reference proteome</keyword>
<proteinExistence type="inferred from homology"/>
<dbReference type="Gene3D" id="3.60.40.10">
    <property type="entry name" value="PPM-type phosphatase domain"/>
    <property type="match status" value="1"/>
</dbReference>
<protein>
    <recommendedName>
        <fullName evidence="1">Protein phosphatase</fullName>
        <ecNumber evidence="1">3.1.3.16</ecNumber>
    </recommendedName>
</protein>
<feature type="domain" description="PPM-type phosphatase" evidence="3">
    <location>
        <begin position="172"/>
        <end position="450"/>
    </location>
</feature>
<dbReference type="EMBL" id="CAUJNA010000356">
    <property type="protein sequence ID" value="CAJ1376010.1"/>
    <property type="molecule type" value="Genomic_DNA"/>
</dbReference>